<reference evidence="1 2" key="1">
    <citation type="submission" date="2019-10" db="EMBL/GenBank/DDBJ databases">
        <authorList>
            <person name="Karimi E."/>
        </authorList>
    </citation>
    <scope>NUCLEOTIDE SEQUENCE [LARGE SCALE GENOMIC DNA]</scope>
    <source>
        <strain evidence="1">Bacillus sp. 71</strain>
    </source>
</reference>
<evidence type="ECO:0000313" key="2">
    <source>
        <dbReference type="Proteomes" id="UP000437562"/>
    </source>
</evidence>
<protein>
    <submittedName>
        <fullName evidence="1">Uncharacterized protein</fullName>
    </submittedName>
</protein>
<name>A0A653Q5Y4_BACMY</name>
<dbReference type="AlphaFoldDB" id="A0A653Q5Y4"/>
<dbReference type="Proteomes" id="UP000437562">
    <property type="component" value="Unassembled WGS sequence"/>
</dbReference>
<evidence type="ECO:0000313" key="1">
    <source>
        <dbReference type="EMBL" id="VXB37582.1"/>
    </source>
</evidence>
<organism evidence="1 2">
    <name type="scientific">Bacillus mycoides</name>
    <dbReference type="NCBI Taxonomy" id="1405"/>
    <lineage>
        <taxon>Bacteria</taxon>
        <taxon>Bacillati</taxon>
        <taxon>Bacillota</taxon>
        <taxon>Bacilli</taxon>
        <taxon>Bacillales</taxon>
        <taxon>Bacillaceae</taxon>
        <taxon>Bacillus</taxon>
        <taxon>Bacillus cereus group</taxon>
    </lineage>
</organism>
<accession>A0A653Q5Y4</accession>
<gene>
    <name evidence="1" type="ORF">BACI71_110315</name>
</gene>
<proteinExistence type="predicted"/>
<dbReference type="EMBL" id="CABWMC010000003">
    <property type="protein sequence ID" value="VXB37582.1"/>
    <property type="molecule type" value="Genomic_DNA"/>
</dbReference>
<sequence>MKDLTDEKKTLFNPKAFFLEGFFYFHLVVHFKKGEFSHVNNRNKTSTNREP</sequence>